<keyword evidence="2" id="KW-1185">Reference proteome</keyword>
<comment type="caution">
    <text evidence="1">The sequence shown here is derived from an EMBL/GenBank/DDBJ whole genome shotgun (WGS) entry which is preliminary data.</text>
</comment>
<dbReference type="EMBL" id="AGEC02000019">
    <property type="protein sequence ID" value="EHO10228.1"/>
    <property type="molecule type" value="Genomic_DNA"/>
</dbReference>
<name>A0ABP2NCJ5_9FLAO</name>
<gene>
    <name evidence="1" type="ORF">HMPREF9712_01333</name>
</gene>
<sequence length="58" mass="6965">MNSTKNFKPITIYMNRIEIQHLDHRNDLTLEEMIISKSMNGWILQLYLQLFKKKPSSL</sequence>
<evidence type="ECO:0000313" key="1">
    <source>
        <dbReference type="EMBL" id="EHO10228.1"/>
    </source>
</evidence>
<accession>A0ABP2NCJ5</accession>
<proteinExistence type="predicted"/>
<evidence type="ECO:0000313" key="2">
    <source>
        <dbReference type="Proteomes" id="UP000005402"/>
    </source>
</evidence>
<protein>
    <submittedName>
        <fullName evidence="1">Uncharacterized protein</fullName>
    </submittedName>
</protein>
<organism evidence="1 2">
    <name type="scientific">Myroides odoratimimus CCUG 10230</name>
    <dbReference type="NCBI Taxonomy" id="883150"/>
    <lineage>
        <taxon>Bacteria</taxon>
        <taxon>Pseudomonadati</taxon>
        <taxon>Bacteroidota</taxon>
        <taxon>Flavobacteriia</taxon>
        <taxon>Flavobacteriales</taxon>
        <taxon>Flavobacteriaceae</taxon>
        <taxon>Myroides</taxon>
    </lineage>
</organism>
<dbReference type="Proteomes" id="UP000005402">
    <property type="component" value="Unassembled WGS sequence"/>
</dbReference>
<reference evidence="1" key="1">
    <citation type="submission" date="2012-07" db="EMBL/GenBank/DDBJ databases">
        <title>The Genome Sequence of Myroides odoratimimus CCUG 10230.</title>
        <authorList>
            <consortium name="The Broad Institute Genome Sequencing Platform"/>
            <person name="Earl A."/>
            <person name="Ward D."/>
            <person name="Feldgarden M."/>
            <person name="Gevers D."/>
            <person name="Huys G."/>
            <person name="Walker B."/>
            <person name="Young S.K."/>
            <person name="Zeng Q."/>
            <person name="Gargeya S."/>
            <person name="Fitzgerald M."/>
            <person name="Haas B."/>
            <person name="Abouelleil A."/>
            <person name="Alvarado L."/>
            <person name="Arachchi H.M."/>
            <person name="Berlin A.M."/>
            <person name="Chapman S.B."/>
            <person name="Goldberg J."/>
            <person name="Griggs A."/>
            <person name="Gujja S."/>
            <person name="Hansen M."/>
            <person name="Howarth C."/>
            <person name="Imamovic A."/>
            <person name="Larimer J."/>
            <person name="McCowen C."/>
            <person name="Montmayeur A."/>
            <person name="Murphy C."/>
            <person name="Neiman D."/>
            <person name="Pearson M."/>
            <person name="Priest M."/>
            <person name="Roberts A."/>
            <person name="Saif S."/>
            <person name="Shea T."/>
            <person name="Sisk P."/>
            <person name="Sykes S."/>
            <person name="Wortman J."/>
            <person name="Nusbaum C."/>
            <person name="Birren B."/>
        </authorList>
    </citation>
    <scope>NUCLEOTIDE SEQUENCE [LARGE SCALE GENOMIC DNA]</scope>
    <source>
        <strain evidence="1">CCUG 10230</strain>
    </source>
</reference>